<keyword evidence="1" id="KW-0479">Metal-binding</keyword>
<feature type="domain" description="EF-hand" evidence="4">
    <location>
        <begin position="50"/>
        <end position="85"/>
    </location>
</feature>
<dbReference type="OMA" id="IRCIEIF"/>
<name>A0A913Z9W3_PATMI</name>
<dbReference type="RefSeq" id="XP_038048551.1">
    <property type="nucleotide sequence ID" value="XM_038192623.1"/>
</dbReference>
<dbReference type="AlphaFoldDB" id="A0A913Z9W3"/>
<accession>A0A913Z9W3</accession>
<dbReference type="Proteomes" id="UP000887568">
    <property type="component" value="Unplaced"/>
</dbReference>
<dbReference type="GO" id="GO:0005509">
    <property type="term" value="F:calcium ion binding"/>
    <property type="evidence" value="ECO:0007669"/>
    <property type="project" value="InterPro"/>
</dbReference>
<dbReference type="EnsemblMetazoa" id="XM_038192623.1">
    <property type="protein sequence ID" value="XP_038048551.1"/>
    <property type="gene ID" value="LOC119722483"/>
</dbReference>
<dbReference type="PANTHER" id="PTHR34524">
    <property type="entry name" value="CALCYPHOSIN"/>
    <property type="match status" value="1"/>
</dbReference>
<dbReference type="InterPro" id="IPR051581">
    <property type="entry name" value="Ca-bind"/>
</dbReference>
<keyword evidence="3" id="KW-0106">Calcium</keyword>
<dbReference type="PROSITE" id="PS50222">
    <property type="entry name" value="EF_HAND_2"/>
    <property type="match status" value="3"/>
</dbReference>
<feature type="domain" description="EF-hand" evidence="4">
    <location>
        <begin position="86"/>
        <end position="121"/>
    </location>
</feature>
<evidence type="ECO:0000313" key="6">
    <source>
        <dbReference type="Proteomes" id="UP000887568"/>
    </source>
</evidence>
<evidence type="ECO:0000313" key="5">
    <source>
        <dbReference type="EnsemblMetazoa" id="XP_038048552.1"/>
    </source>
</evidence>
<evidence type="ECO:0000256" key="1">
    <source>
        <dbReference type="ARBA" id="ARBA00022723"/>
    </source>
</evidence>
<proteinExistence type="predicted"/>
<keyword evidence="2" id="KW-0677">Repeat</keyword>
<dbReference type="CDD" id="cd00051">
    <property type="entry name" value="EFh"/>
    <property type="match status" value="1"/>
</dbReference>
<reference evidence="5" key="1">
    <citation type="submission" date="2022-11" db="UniProtKB">
        <authorList>
            <consortium name="EnsemblMetazoa"/>
        </authorList>
    </citation>
    <scope>IDENTIFICATION</scope>
</reference>
<dbReference type="PROSITE" id="PS00018">
    <property type="entry name" value="EF_HAND_1"/>
    <property type="match status" value="1"/>
</dbReference>
<dbReference type="OrthoDB" id="120976at2759"/>
<dbReference type="GeneID" id="119722483"/>
<dbReference type="Pfam" id="PF13499">
    <property type="entry name" value="EF-hand_7"/>
    <property type="match status" value="1"/>
</dbReference>
<keyword evidence="6" id="KW-1185">Reference proteome</keyword>
<dbReference type="InterPro" id="IPR011992">
    <property type="entry name" value="EF-hand-dom_pair"/>
</dbReference>
<dbReference type="Gene3D" id="1.10.238.10">
    <property type="entry name" value="EF-hand"/>
    <property type="match status" value="2"/>
</dbReference>
<evidence type="ECO:0000259" key="4">
    <source>
        <dbReference type="PROSITE" id="PS50222"/>
    </source>
</evidence>
<dbReference type="PANTHER" id="PTHR34524:SF6">
    <property type="entry name" value="CALCYPHOSINE LIKE"/>
    <property type="match status" value="1"/>
</dbReference>
<dbReference type="SUPFAM" id="SSF47473">
    <property type="entry name" value="EF-hand"/>
    <property type="match status" value="1"/>
</dbReference>
<sequence>MEKLRQQLLAKNVNSLKQLTRKFSQMDKDLSGSLDTYEFAAGVRDIGVDMPLNDIVDLFKTLDKDGSGKLSIDELMEALTPPLNAARKDIIKQAFAQLDKTGDQKVTVADLKGVYDVKSEADFISGKKTEEQLMTEFLNNFEPDEASRDGEVTLAEFEKYYAGVSNNIDSDDFFIMIIKARYKL</sequence>
<evidence type="ECO:0000256" key="2">
    <source>
        <dbReference type="ARBA" id="ARBA00022737"/>
    </source>
</evidence>
<protein>
    <recommendedName>
        <fullName evidence="4">EF-hand domain-containing protein</fullName>
    </recommendedName>
</protein>
<dbReference type="RefSeq" id="XP_038048552.1">
    <property type="nucleotide sequence ID" value="XM_038192624.1"/>
</dbReference>
<dbReference type="EnsemblMetazoa" id="XM_038192624.1">
    <property type="protein sequence ID" value="XP_038048552.1"/>
    <property type="gene ID" value="LOC119722483"/>
</dbReference>
<feature type="domain" description="EF-hand" evidence="4">
    <location>
        <begin position="14"/>
        <end position="49"/>
    </location>
</feature>
<dbReference type="InterPro" id="IPR002048">
    <property type="entry name" value="EF_hand_dom"/>
</dbReference>
<organism evidence="5 6">
    <name type="scientific">Patiria miniata</name>
    <name type="common">Bat star</name>
    <name type="synonym">Asterina miniata</name>
    <dbReference type="NCBI Taxonomy" id="46514"/>
    <lineage>
        <taxon>Eukaryota</taxon>
        <taxon>Metazoa</taxon>
        <taxon>Echinodermata</taxon>
        <taxon>Eleutherozoa</taxon>
        <taxon>Asterozoa</taxon>
        <taxon>Asteroidea</taxon>
        <taxon>Valvatacea</taxon>
        <taxon>Valvatida</taxon>
        <taxon>Asterinidae</taxon>
        <taxon>Patiria</taxon>
    </lineage>
</organism>
<dbReference type="SMART" id="SM00054">
    <property type="entry name" value="EFh"/>
    <property type="match status" value="3"/>
</dbReference>
<evidence type="ECO:0000256" key="3">
    <source>
        <dbReference type="ARBA" id="ARBA00022837"/>
    </source>
</evidence>
<dbReference type="InterPro" id="IPR018247">
    <property type="entry name" value="EF_Hand_1_Ca_BS"/>
</dbReference>